<sequence>MTPEERLRALNDALCRYRKAPFFKDRLPEPPLSSLGDLSSIPLMTKADLIAHSPFGMLCVPQAEVLQYHESFGTTGTPASTWFHQGDLQDNADQVNACGIDFTAADTVLIRYPYAISMIAHAVHRAAQDRGAGVIAASSRSTVSPFPRIIDLMSKLQVTVLASLPLQAQLLAETAELLGLRPDRDFPHLRALLVGGEPIPPGRRRLLEAIWGVPVFTIYGMTEIGTAGAACRYGRLHPLEDYFIFEVLREDLVSEAAPGETGILVVTSITDKATPVVRYITQDRVCLIPEPCPCGQGSTLNIRGRSADTITLGGRTLDLWDLDGLVDRLPCRRFWIAGVEPPGLRFVVEAEPTASLPPGFTEALTREMGFPVTVDFVPEGALYDRRDLLSVGVVGKPRYIYRADEMASGAYLRSAKL</sequence>
<dbReference type="AlphaFoldDB" id="A0A845L721"/>
<dbReference type="SUPFAM" id="SSF56801">
    <property type="entry name" value="Acetyl-CoA synthetase-like"/>
    <property type="match status" value="1"/>
</dbReference>
<comment type="caution">
    <text evidence="2">The sequence shown here is derived from an EMBL/GenBank/DDBJ whole genome shotgun (WGS) entry which is preliminary data.</text>
</comment>
<dbReference type="PANTHER" id="PTHR43845">
    <property type="entry name" value="BLR5969 PROTEIN"/>
    <property type="match status" value="1"/>
</dbReference>
<dbReference type="Pfam" id="PF00501">
    <property type="entry name" value="AMP-binding"/>
    <property type="match status" value="1"/>
</dbReference>
<evidence type="ECO:0000259" key="1">
    <source>
        <dbReference type="Pfam" id="PF00501"/>
    </source>
</evidence>
<reference evidence="2 3" key="1">
    <citation type="submission" date="2020-01" db="EMBL/GenBank/DDBJ databases">
        <title>Whole genome sequence of Heliobacterium gestii DSM 11169.</title>
        <authorList>
            <person name="Kyndt J.A."/>
            <person name="Meyer T.E."/>
        </authorList>
    </citation>
    <scope>NUCLEOTIDE SEQUENCE [LARGE SCALE GENOMIC DNA]</scope>
    <source>
        <strain evidence="2 3">DSM 11169</strain>
    </source>
</reference>
<dbReference type="PANTHER" id="PTHR43845:SF1">
    <property type="entry name" value="BLR5969 PROTEIN"/>
    <property type="match status" value="1"/>
</dbReference>
<evidence type="ECO:0000313" key="3">
    <source>
        <dbReference type="Proteomes" id="UP000471031"/>
    </source>
</evidence>
<dbReference type="InterPro" id="IPR042099">
    <property type="entry name" value="ANL_N_sf"/>
</dbReference>
<proteinExistence type="predicted"/>
<dbReference type="Gene3D" id="3.40.50.12780">
    <property type="entry name" value="N-terminal domain of ligase-like"/>
    <property type="match status" value="1"/>
</dbReference>
<dbReference type="InterPro" id="IPR000873">
    <property type="entry name" value="AMP-dep_synth/lig_dom"/>
</dbReference>
<dbReference type="EMBL" id="WXEX01000004">
    <property type="protein sequence ID" value="MZP42487.1"/>
    <property type="molecule type" value="Genomic_DNA"/>
</dbReference>
<evidence type="ECO:0000313" key="2">
    <source>
        <dbReference type="EMBL" id="MZP42487.1"/>
    </source>
</evidence>
<name>A0A845L721_HELGE</name>
<keyword evidence="3" id="KW-1185">Reference proteome</keyword>
<protein>
    <submittedName>
        <fullName evidence="2">AMP-binding protein</fullName>
    </submittedName>
</protein>
<dbReference type="OrthoDB" id="580775at2"/>
<dbReference type="RefSeq" id="WP_161261065.1">
    <property type="nucleotide sequence ID" value="NZ_JAFBDC010000003.1"/>
</dbReference>
<dbReference type="Proteomes" id="UP000471031">
    <property type="component" value="Unassembled WGS sequence"/>
</dbReference>
<accession>A0A845L721</accession>
<gene>
    <name evidence="2" type="ORF">GTO89_05460</name>
</gene>
<feature type="domain" description="AMP-dependent synthetase/ligase" evidence="1">
    <location>
        <begin position="73"/>
        <end position="230"/>
    </location>
</feature>
<organism evidence="2 3">
    <name type="scientific">Heliomicrobium gestii</name>
    <name type="common">Heliobacterium gestii</name>
    <dbReference type="NCBI Taxonomy" id="2699"/>
    <lineage>
        <taxon>Bacteria</taxon>
        <taxon>Bacillati</taxon>
        <taxon>Bacillota</taxon>
        <taxon>Clostridia</taxon>
        <taxon>Eubacteriales</taxon>
        <taxon>Heliobacteriaceae</taxon>
        <taxon>Heliomicrobium</taxon>
    </lineage>
</organism>